<evidence type="ECO:0000313" key="1">
    <source>
        <dbReference type="EMBL" id="CAJ74201.1"/>
    </source>
</evidence>
<evidence type="ECO:0000313" key="3">
    <source>
        <dbReference type="Proteomes" id="UP000501926"/>
    </source>
</evidence>
<name>Q1Q2G8_KUEST</name>
<reference evidence="1" key="1">
    <citation type="journal article" date="2006" name="Nature">
        <title>Deciphering the evolution and metabolism of an anammox bacterium from a community genome.</title>
        <authorList>
            <person name="Strous M."/>
            <person name="Pelletier E."/>
            <person name="Mangenot S."/>
            <person name="Rattei T."/>
            <person name="Lehner A."/>
            <person name="Taylor M.W."/>
            <person name="Horn M."/>
            <person name="Daims H."/>
            <person name="Bartol-Mavel D."/>
            <person name="Wincker P."/>
            <person name="Barbe V."/>
            <person name="Fonknechten N."/>
            <person name="Vallenet D."/>
            <person name="Segurens B."/>
            <person name="Schenowitz-Truong C."/>
            <person name="Medigue C."/>
            <person name="Collingro A."/>
            <person name="Snel B."/>
            <person name="Dutilh B.E."/>
            <person name="OpDenCamp H.J.M."/>
            <person name="vanDerDrift C."/>
            <person name="Cirpus I."/>
            <person name="vanDePas-Schoonen K.T."/>
            <person name="Harhangi H.R."/>
            <person name="vanNiftrik L."/>
            <person name="Schmid M."/>
            <person name="Keltjens J."/>
            <person name="vanDeVossenberg J."/>
            <person name="Kartal B."/>
            <person name="Meier H."/>
            <person name="Frishman D."/>
            <person name="Huynen M.A."/>
            <person name="Mewes H."/>
            <person name="Weissenbach J."/>
            <person name="Jetten M.S.M."/>
            <person name="Wagner M."/>
            <person name="LePaslier D."/>
        </authorList>
    </citation>
    <scope>NUCLEOTIDE SEQUENCE</scope>
</reference>
<accession>Q1Q2G8</accession>
<organism evidence="1">
    <name type="scientific">Kuenenia stuttgartiensis</name>
    <dbReference type="NCBI Taxonomy" id="174633"/>
    <lineage>
        <taxon>Bacteria</taxon>
        <taxon>Pseudomonadati</taxon>
        <taxon>Planctomycetota</taxon>
        <taxon>Candidatus Brocadiia</taxon>
        <taxon>Candidatus Brocadiales</taxon>
        <taxon>Candidatus Brocadiaceae</taxon>
        <taxon>Candidatus Kuenenia</taxon>
    </lineage>
</organism>
<reference evidence="2 3" key="3">
    <citation type="submission" date="2020-02" db="EMBL/GenBank/DDBJ databases">
        <title>Newly sequenced genome of strain CSTR1 showed variability in Candidatus Kuenenia stuttgartiensis genomes.</title>
        <authorList>
            <person name="Ding C."/>
            <person name="Adrian L."/>
        </authorList>
    </citation>
    <scope>NUCLEOTIDE SEQUENCE [LARGE SCALE GENOMIC DNA]</scope>
    <source>
        <strain evidence="2 3">CSTR1</strain>
    </source>
</reference>
<proteinExistence type="predicted"/>
<evidence type="ECO:0000313" key="2">
    <source>
        <dbReference type="EMBL" id="QII11296.1"/>
    </source>
</evidence>
<dbReference type="Proteomes" id="UP000501926">
    <property type="component" value="Chromosome"/>
</dbReference>
<gene>
    <name evidence="2" type="ORF">KsCSTR_19170</name>
    <name evidence="1" type="ORF">kuste3439</name>
</gene>
<reference evidence="1" key="2">
    <citation type="submission" date="2006-01" db="EMBL/GenBank/DDBJ databases">
        <authorList>
            <person name="Genoscope"/>
        </authorList>
    </citation>
    <scope>NUCLEOTIDE SEQUENCE</scope>
</reference>
<dbReference type="AlphaFoldDB" id="Q1Q2G8"/>
<dbReference type="EMBL" id="CP049055">
    <property type="protein sequence ID" value="QII11296.1"/>
    <property type="molecule type" value="Genomic_DNA"/>
</dbReference>
<dbReference type="EMBL" id="CT573071">
    <property type="protein sequence ID" value="CAJ74201.1"/>
    <property type="molecule type" value="Genomic_DNA"/>
</dbReference>
<protein>
    <submittedName>
        <fullName evidence="1">Uncharacterized protein</fullName>
    </submittedName>
</protein>
<sequence>MSSTFRRKRIFAKYMFTCKYNYYIITFLCLQNRSDLQHHSDIFISDVATISW</sequence>